<organism evidence="2">
    <name type="scientific">Fagus sylvatica</name>
    <name type="common">Beechnut</name>
    <dbReference type="NCBI Taxonomy" id="28930"/>
    <lineage>
        <taxon>Eukaryota</taxon>
        <taxon>Viridiplantae</taxon>
        <taxon>Streptophyta</taxon>
        <taxon>Embryophyta</taxon>
        <taxon>Tracheophyta</taxon>
        <taxon>Spermatophyta</taxon>
        <taxon>Magnoliopsida</taxon>
        <taxon>eudicotyledons</taxon>
        <taxon>Gunneridae</taxon>
        <taxon>Pentapetalae</taxon>
        <taxon>rosids</taxon>
        <taxon>fabids</taxon>
        <taxon>Fagales</taxon>
        <taxon>Fagaceae</taxon>
        <taxon>Fagus</taxon>
    </lineage>
</organism>
<keyword evidence="1" id="KW-0175">Coiled coil</keyword>
<evidence type="ECO:0000256" key="1">
    <source>
        <dbReference type="SAM" id="Coils"/>
    </source>
</evidence>
<evidence type="ECO:0000313" key="2">
    <source>
        <dbReference type="EMBL" id="SPD30747.1"/>
    </source>
</evidence>
<dbReference type="AlphaFoldDB" id="A0A2N9IZJ3"/>
<gene>
    <name evidence="2" type="ORF">FSB_LOCUS58629</name>
</gene>
<accession>A0A2N9IZJ3</accession>
<reference evidence="2" key="1">
    <citation type="submission" date="2018-02" db="EMBL/GenBank/DDBJ databases">
        <authorList>
            <person name="Cohen D.B."/>
            <person name="Kent A.D."/>
        </authorList>
    </citation>
    <scope>NUCLEOTIDE SEQUENCE</scope>
</reference>
<proteinExistence type="predicted"/>
<dbReference type="EMBL" id="OIVN01006330">
    <property type="protein sequence ID" value="SPD30747.1"/>
    <property type="molecule type" value="Genomic_DNA"/>
</dbReference>
<name>A0A2N9IZJ3_FAGSY</name>
<protein>
    <submittedName>
        <fullName evidence="2">Uncharacterized protein</fullName>
    </submittedName>
</protein>
<feature type="coiled-coil region" evidence="1">
    <location>
        <begin position="352"/>
        <end position="400"/>
    </location>
</feature>
<sequence>MGRKKNEEDRGKLARYVNTLEAMAIFRHLYGIPNNVGLRYVHWSNALPPSDGDLLIPVVAVIEGRVRFPMDPLLADFLSYFSLDINFTLVNGLSDTNHGFDDDYLIVSGERFLPGRKCPIRDGVPDSRRRKPRKNLIKINSLRRVWESEICTDDLGQPRFAPKLLRTYFPTDAKRAPQKMCRPLRDQLREKEGEPKAQLVRAALSQIVQPSSLAPEAPGADQHFTQLGNLVRPGMLLRSGAQTHGEGSVPLWTPRMEYRGGEAITEADCILPVGNGRSALVASALSQAVRLPLDMGEWKKATDDELINNLRRGLLLGVQASLELEDWFRTGKEHLAHANVLATKYQDAKKAFVEAKKLAEEADIKRKEAEESLDAALASLTKAEDKIRALELEFERAKKVAYESGSKEAQEEMGCQLPGVCNEYYTDAWNDALAVLSSGQTMLLPNPIKLPFPGVTPPLLLKRFSTLLLLSWALSRWTWRRWNQPKRRDRWMQAFMTLLMEEAPLRTWLARMIRNAFS</sequence>